<feature type="transmembrane region" description="Helical" evidence="2">
    <location>
        <begin position="60"/>
        <end position="80"/>
    </location>
</feature>
<feature type="transmembrane region" description="Helical" evidence="2">
    <location>
        <begin position="7"/>
        <end position="26"/>
    </location>
</feature>
<protein>
    <submittedName>
        <fullName evidence="3">YndM family protein</fullName>
    </submittedName>
</protein>
<gene>
    <name evidence="3" type="ORF">ACFSUL_16785</name>
</gene>
<sequence>MDHIKALAIKFISSFILLYIILGLFYDMSFGNVLLITLVLGAASYIIGDMFILPKTNNAIATFADFGLAFMIIWLMGANLTNGDNLLTVSFISAAGVALFEYLFHKYISNHVMAKTENENNRTGNLRYQTEASEELSPNRMDTKDENEDE</sequence>
<keyword evidence="4" id="KW-1185">Reference proteome</keyword>
<proteinExistence type="predicted"/>
<dbReference type="Pfam" id="PF10710">
    <property type="entry name" value="DUF2512"/>
    <property type="match status" value="1"/>
</dbReference>
<name>A0ABW5RV37_9BACI</name>
<dbReference type="RefSeq" id="WP_377937071.1">
    <property type="nucleotide sequence ID" value="NZ_JBHUMF010000031.1"/>
</dbReference>
<dbReference type="EMBL" id="JBHUMF010000031">
    <property type="protein sequence ID" value="MFD2682398.1"/>
    <property type="molecule type" value="Genomic_DNA"/>
</dbReference>
<evidence type="ECO:0000313" key="4">
    <source>
        <dbReference type="Proteomes" id="UP001597506"/>
    </source>
</evidence>
<dbReference type="Proteomes" id="UP001597506">
    <property type="component" value="Unassembled WGS sequence"/>
</dbReference>
<organism evidence="3 4">
    <name type="scientific">Bacillus seohaeanensis</name>
    <dbReference type="NCBI Taxonomy" id="284580"/>
    <lineage>
        <taxon>Bacteria</taxon>
        <taxon>Bacillati</taxon>
        <taxon>Bacillota</taxon>
        <taxon>Bacilli</taxon>
        <taxon>Bacillales</taxon>
        <taxon>Bacillaceae</taxon>
        <taxon>Bacillus</taxon>
    </lineage>
</organism>
<comment type="caution">
    <text evidence="3">The sequence shown here is derived from an EMBL/GenBank/DDBJ whole genome shotgun (WGS) entry which is preliminary data.</text>
</comment>
<feature type="compositionally biased region" description="Polar residues" evidence="1">
    <location>
        <begin position="121"/>
        <end position="131"/>
    </location>
</feature>
<reference evidence="4" key="1">
    <citation type="journal article" date="2019" name="Int. J. Syst. Evol. Microbiol.">
        <title>The Global Catalogue of Microorganisms (GCM) 10K type strain sequencing project: providing services to taxonomists for standard genome sequencing and annotation.</title>
        <authorList>
            <consortium name="The Broad Institute Genomics Platform"/>
            <consortium name="The Broad Institute Genome Sequencing Center for Infectious Disease"/>
            <person name="Wu L."/>
            <person name="Ma J."/>
        </authorList>
    </citation>
    <scope>NUCLEOTIDE SEQUENCE [LARGE SCALE GENOMIC DNA]</scope>
    <source>
        <strain evidence="4">KCTC 3913</strain>
    </source>
</reference>
<dbReference type="InterPro" id="IPR019649">
    <property type="entry name" value="DUF2512"/>
</dbReference>
<keyword evidence="2" id="KW-0472">Membrane</keyword>
<evidence type="ECO:0000313" key="3">
    <source>
        <dbReference type="EMBL" id="MFD2682398.1"/>
    </source>
</evidence>
<keyword evidence="2" id="KW-0812">Transmembrane</keyword>
<feature type="transmembrane region" description="Helical" evidence="2">
    <location>
        <begin position="86"/>
        <end position="104"/>
    </location>
</feature>
<accession>A0ABW5RV37</accession>
<keyword evidence="2" id="KW-1133">Transmembrane helix</keyword>
<feature type="region of interest" description="Disordered" evidence="1">
    <location>
        <begin position="120"/>
        <end position="150"/>
    </location>
</feature>
<evidence type="ECO:0000256" key="1">
    <source>
        <dbReference type="SAM" id="MobiDB-lite"/>
    </source>
</evidence>
<evidence type="ECO:0000256" key="2">
    <source>
        <dbReference type="SAM" id="Phobius"/>
    </source>
</evidence>
<feature type="transmembrane region" description="Helical" evidence="2">
    <location>
        <begin position="32"/>
        <end position="53"/>
    </location>
</feature>